<feature type="compositionally biased region" description="Polar residues" evidence="1">
    <location>
        <begin position="283"/>
        <end position="301"/>
    </location>
</feature>
<accession>A0A1I7U063</accession>
<feature type="compositionally biased region" description="Basic and acidic residues" evidence="1">
    <location>
        <begin position="201"/>
        <end position="210"/>
    </location>
</feature>
<dbReference type="eggNOG" id="ENOG502THQ6">
    <property type="taxonomic scope" value="Eukaryota"/>
</dbReference>
<protein>
    <submittedName>
        <fullName evidence="3">Caprin-1_dimer domain-containing protein</fullName>
    </submittedName>
</protein>
<dbReference type="WBParaSite" id="Csp11.Scaffold629.g13537.t1">
    <property type="protein sequence ID" value="Csp11.Scaffold629.g13537.t1"/>
    <property type="gene ID" value="Csp11.Scaffold629.g13537"/>
</dbReference>
<feature type="compositionally biased region" description="Polar residues" evidence="1">
    <location>
        <begin position="325"/>
        <end position="335"/>
    </location>
</feature>
<keyword evidence="2" id="KW-1185">Reference proteome</keyword>
<reference evidence="3" key="1">
    <citation type="submission" date="2016-11" db="UniProtKB">
        <authorList>
            <consortium name="WormBaseParasite"/>
        </authorList>
    </citation>
    <scope>IDENTIFICATION</scope>
</reference>
<name>A0A1I7U063_9PELO</name>
<dbReference type="Proteomes" id="UP000095282">
    <property type="component" value="Unplaced"/>
</dbReference>
<dbReference type="AlphaFoldDB" id="A0A1I7U063"/>
<feature type="region of interest" description="Disordered" evidence="1">
    <location>
        <begin position="192"/>
        <end position="227"/>
    </location>
</feature>
<feature type="region of interest" description="Disordered" evidence="1">
    <location>
        <begin position="283"/>
        <end position="338"/>
    </location>
</feature>
<sequence length="353" mass="40124">MASKEEDFDPKNSLVYMNSTAALMETMFKNMKDEDFVYPTKKQVSADEGAIIRSEEHLKRQKESAMQHSYIIRDTYLESVLAKMTDEDFTYGSKAPVDPNYGRVVRALELMGLEGTSSQPEQREVEEKKEPVTVQNENVSFVINAEEAKWQPDVSQQNKPDEARDQVRPGCCTAKADVRNVSFVINAEEAKWQPDVSQQNKPDEARDQVRPGRKSFGGYSKRQSNRNRVKCDLQTWRNGGCSFRKDPSSQVNQDNRCLTNDQPCTTVQYFYANPTFSPQANVFDSYNNNGAPRQSSSYSASRENRYGRYTGYNGGSRNPGDRRSMGSNVQVTSPPQMEFWTSAYNDGQQSWGQ</sequence>
<organism evidence="2 3">
    <name type="scientific">Caenorhabditis tropicalis</name>
    <dbReference type="NCBI Taxonomy" id="1561998"/>
    <lineage>
        <taxon>Eukaryota</taxon>
        <taxon>Metazoa</taxon>
        <taxon>Ecdysozoa</taxon>
        <taxon>Nematoda</taxon>
        <taxon>Chromadorea</taxon>
        <taxon>Rhabditida</taxon>
        <taxon>Rhabditina</taxon>
        <taxon>Rhabditomorpha</taxon>
        <taxon>Rhabditoidea</taxon>
        <taxon>Rhabditidae</taxon>
        <taxon>Peloderinae</taxon>
        <taxon>Caenorhabditis</taxon>
    </lineage>
</organism>
<evidence type="ECO:0000313" key="2">
    <source>
        <dbReference type="Proteomes" id="UP000095282"/>
    </source>
</evidence>
<proteinExistence type="predicted"/>
<evidence type="ECO:0000256" key="1">
    <source>
        <dbReference type="SAM" id="MobiDB-lite"/>
    </source>
</evidence>
<evidence type="ECO:0000313" key="3">
    <source>
        <dbReference type="WBParaSite" id="Csp11.Scaffold629.g13537.t1"/>
    </source>
</evidence>
<feature type="compositionally biased region" description="Low complexity" evidence="1">
    <location>
        <begin position="307"/>
        <end position="318"/>
    </location>
</feature>